<proteinExistence type="predicted"/>
<dbReference type="Proteomes" id="UP000441080">
    <property type="component" value="Unassembled WGS sequence"/>
</dbReference>
<dbReference type="AlphaFoldDB" id="A0AAD3B0M4"/>
<evidence type="ECO:0000259" key="2">
    <source>
        <dbReference type="PROSITE" id="PS51752"/>
    </source>
</evidence>
<dbReference type="InterPro" id="IPR036404">
    <property type="entry name" value="Jacalin-like_lectin_dom_sf"/>
</dbReference>
<feature type="domain" description="Jacalin-type lectin" evidence="2">
    <location>
        <begin position="68"/>
        <end position="208"/>
    </location>
</feature>
<dbReference type="EMBL" id="BJCK01000043">
    <property type="protein sequence ID" value="GCL59429.1"/>
    <property type="molecule type" value="Genomic_DNA"/>
</dbReference>
<protein>
    <recommendedName>
        <fullName evidence="2">Jacalin-type lectin domain-containing protein</fullName>
    </recommendedName>
</protein>
<feature type="region of interest" description="Disordered" evidence="1">
    <location>
        <begin position="37"/>
        <end position="64"/>
    </location>
</feature>
<accession>A0AAD3B0M4</accession>
<dbReference type="SMART" id="SM00915">
    <property type="entry name" value="Jacalin"/>
    <property type="match status" value="1"/>
</dbReference>
<evidence type="ECO:0000256" key="1">
    <source>
        <dbReference type="SAM" id="MobiDB-lite"/>
    </source>
</evidence>
<dbReference type="Gene3D" id="2.100.10.30">
    <property type="entry name" value="Jacalin-like lectin domain"/>
    <property type="match status" value="1"/>
</dbReference>
<reference evidence="3 4" key="1">
    <citation type="submission" date="2019-02" db="EMBL/GenBank/DDBJ databases">
        <title>Draft genome sequence of Arthrospira platensis NIES-3807.</title>
        <authorList>
            <person name="Yamaguchi H."/>
            <person name="Suzuki S."/>
            <person name="Kawachi M."/>
        </authorList>
    </citation>
    <scope>NUCLEOTIDE SEQUENCE [LARGE SCALE GENOMIC DNA]</scope>
    <source>
        <strain evidence="3 4">NIES-3807</strain>
    </source>
</reference>
<organism evidence="3 4">
    <name type="scientific">Microcystis aeruginosa NIES-3807</name>
    <dbReference type="NCBI Taxonomy" id="2517785"/>
    <lineage>
        <taxon>Bacteria</taxon>
        <taxon>Bacillati</taxon>
        <taxon>Cyanobacteriota</taxon>
        <taxon>Cyanophyceae</taxon>
        <taxon>Oscillatoriophycideae</taxon>
        <taxon>Chroococcales</taxon>
        <taxon>Microcystaceae</taxon>
        <taxon>Microcystis</taxon>
    </lineage>
</organism>
<evidence type="ECO:0000313" key="4">
    <source>
        <dbReference type="Proteomes" id="UP000441080"/>
    </source>
</evidence>
<dbReference type="SUPFAM" id="SSF51101">
    <property type="entry name" value="Mannose-binding lectins"/>
    <property type="match status" value="1"/>
</dbReference>
<name>A0AAD3B0M4_MICAE</name>
<dbReference type="PROSITE" id="PS51752">
    <property type="entry name" value="JACALIN_LECTIN"/>
    <property type="match status" value="1"/>
</dbReference>
<dbReference type="InterPro" id="IPR001229">
    <property type="entry name" value="Jacalin-like_lectin_dom"/>
</dbReference>
<dbReference type="Pfam" id="PF01419">
    <property type="entry name" value="Jacalin"/>
    <property type="match status" value="1"/>
</dbReference>
<sequence>MNRITAKILLPITSTVLIGGSLAFFSRSAFGDARQEIAPPTRSNTDIAQLSPFPRSTSPSPVPAKPIFEYMDPVGKKEGRAFSTNIPDSAVEVSALYVWGGRLVDGFQFVWKDAAGNRIEGDRVGSRGGSPCIQMELTNGQYIRSITGLYGESIDSIVVERSDGYKAYCGGGGGQKSFSFTPPAGKAIWGVQGRVGKYLDALGMIVSDAPQRP</sequence>
<comment type="caution">
    <text evidence="3">The sequence shown here is derived from an EMBL/GenBank/DDBJ whole genome shotgun (WGS) entry which is preliminary data.</text>
</comment>
<evidence type="ECO:0000313" key="3">
    <source>
        <dbReference type="EMBL" id="GCL59429.1"/>
    </source>
</evidence>
<gene>
    <name evidence="3" type="ORF">NIES3807_26040</name>
</gene>
<feature type="compositionally biased region" description="Polar residues" evidence="1">
    <location>
        <begin position="41"/>
        <end position="59"/>
    </location>
</feature>